<keyword evidence="2" id="KW-1133">Transmembrane helix</keyword>
<dbReference type="Proteomes" id="UP000176944">
    <property type="component" value="Chromosome"/>
</dbReference>
<dbReference type="Pfam" id="PF11460">
    <property type="entry name" value="DUF3007"/>
    <property type="match status" value="1"/>
</dbReference>
<feature type="compositionally biased region" description="Basic and acidic residues" evidence="1">
    <location>
        <begin position="97"/>
        <end position="106"/>
    </location>
</feature>
<gene>
    <name evidence="3" type="ORF">BJP36_10125</name>
</gene>
<dbReference type="PANTHER" id="PTHR35734">
    <property type="entry name" value="OS01G0805200 PROTEIN"/>
    <property type="match status" value="1"/>
</dbReference>
<keyword evidence="2" id="KW-0472">Membrane</keyword>
<evidence type="ECO:0000313" key="4">
    <source>
        <dbReference type="Proteomes" id="UP000176944"/>
    </source>
</evidence>
<feature type="region of interest" description="Disordered" evidence="1">
    <location>
        <begin position="97"/>
        <end position="121"/>
    </location>
</feature>
<dbReference type="AlphaFoldDB" id="A0A1D9FY10"/>
<keyword evidence="2" id="KW-0812">Transmembrane</keyword>
<evidence type="ECO:0000313" key="3">
    <source>
        <dbReference type="EMBL" id="AOY80223.1"/>
    </source>
</evidence>
<accession>A0A1D9FY10</accession>
<sequence length="121" mass="13558">MRRIDAIGIALGIFATGGIAYLIFQLAGYDHIQAGIWSQVLLVGGLLGWVLTYLFRALTQTMTYNQQVKDYKDAVLQKRLEEMTPEELAQLQAEVEQEKRLTKAQDDSSISPLKQEGQGQN</sequence>
<dbReference type="EMBL" id="CP017708">
    <property type="protein sequence ID" value="AOY80223.1"/>
    <property type="molecule type" value="Genomic_DNA"/>
</dbReference>
<name>A0A1D9FY10_MOOP1</name>
<feature type="compositionally biased region" description="Polar residues" evidence="1">
    <location>
        <begin position="107"/>
        <end position="121"/>
    </location>
</feature>
<dbReference type="PANTHER" id="PTHR35734:SF1">
    <property type="entry name" value="OS01G0805200 PROTEIN"/>
    <property type="match status" value="1"/>
</dbReference>
<evidence type="ECO:0000256" key="1">
    <source>
        <dbReference type="SAM" id="MobiDB-lite"/>
    </source>
</evidence>
<organism evidence="3 4">
    <name type="scientific">Moorena producens (strain JHB)</name>
    <dbReference type="NCBI Taxonomy" id="1454205"/>
    <lineage>
        <taxon>Bacteria</taxon>
        <taxon>Bacillati</taxon>
        <taxon>Cyanobacteriota</taxon>
        <taxon>Cyanophyceae</taxon>
        <taxon>Coleofasciculales</taxon>
        <taxon>Coleofasciculaceae</taxon>
        <taxon>Moorena</taxon>
    </lineage>
</organism>
<reference evidence="4" key="1">
    <citation type="submission" date="2016-10" db="EMBL/GenBank/DDBJ databases">
        <title>Comparative genomics uncovers the prolific and rare metabolic potential of the cyanobacterial genus Moorea.</title>
        <authorList>
            <person name="Leao T."/>
            <person name="Castelao G."/>
            <person name="Korobeynikov A."/>
            <person name="Monroe E.A."/>
            <person name="Podell S."/>
            <person name="Glukhov E."/>
            <person name="Allen E."/>
            <person name="Gerwick W.H."/>
            <person name="Gerwick L."/>
        </authorList>
    </citation>
    <scope>NUCLEOTIDE SEQUENCE [LARGE SCALE GENOMIC DNA]</scope>
    <source>
        <strain evidence="4">JHB</strain>
    </source>
</reference>
<protein>
    <submittedName>
        <fullName evidence="3">DUF3007 family protein</fullName>
    </submittedName>
</protein>
<proteinExistence type="predicted"/>
<evidence type="ECO:0000256" key="2">
    <source>
        <dbReference type="SAM" id="Phobius"/>
    </source>
</evidence>
<feature type="transmembrane region" description="Helical" evidence="2">
    <location>
        <begin position="7"/>
        <end position="24"/>
    </location>
</feature>
<feature type="transmembrane region" description="Helical" evidence="2">
    <location>
        <begin position="36"/>
        <end position="55"/>
    </location>
</feature>
<dbReference type="InterPro" id="IPR021562">
    <property type="entry name" value="DUF3007"/>
</dbReference>